<dbReference type="Gene3D" id="4.10.240.10">
    <property type="entry name" value="Zn(2)-C6 fungal-type DNA-binding domain"/>
    <property type="match status" value="1"/>
</dbReference>
<gene>
    <name evidence="3" type="ORF">QQX98_006196</name>
</gene>
<comment type="caution">
    <text evidence="3">The sequence shown here is derived from an EMBL/GenBank/DDBJ whole genome shotgun (WGS) entry which is preliminary data.</text>
</comment>
<sequence length="876" mass="98412">MSDARMRRQNHSCDQCRRSKKACDGYLLNSPGRRSSDAVSTASNSGLRPCSYCTKTKKQCTLNSHWGRSQLQIRASPSSTGAESRGDAGLHAKRQRTDHHAMSAASLDLSASILHLLQTPSPNHHPFSWEAPIPSLECSGALPPDGSLNSMGLDLGRASDEGLSQAGSQDAAFEVAIDSAHHDENARLDSVFPSTAYSGSQESELDFQNSVWEFSQSCSETRNSTFSAQPTPNTKDSTQKNRRRRRPSDNWLAHSRTSSSPLYPDYSITTSSNNSLITESLLQIYHDVLENNLACWLSEDTCPYTMERRRRGFRGMNPGDTTGFMHRNLRGLERGTTWPNQIYRRVLQLDRIAQSTKMVRLTRAENQAASRALDLVIMAFATQWAQGSRRREKYTSRPHSTPDHTQQDQGDLAGALNEEFEQNLQQSIWEQAKKALQDVSELESYRVIYAELIFGLTQKPWASDDHPSKDFIATSASSATRARNIKDAILPKIMDIISQEGPPVYMERATRKIHALKFRLDANEAGFLETAQPHADGHDGRALHAMSPEDRRTVGMIYWLAVMFDTVSSSMCERPIALVDEDCQHEATQAKAAMANASASKRHIAQRWELDSFVQDNPEKPSLSLHWPCPPDVCAQAVARSAPVKILLFRHVAYLQNALRKKDYGQPIEDIIQSVTLLYRYWNKTHGTFFRELVKNYSSVPQRIRSWFPCIAIPWHLGSLMLADLLEFVDSNAVGLEDATLRRIDSSMAARIRKASAIDLSNLARVTTPTDDEAGSIEEQLPDFHFAVNEGPLLTEPWTIILIRAFTKASIFHLSVADDLRQNEWAILGHDSEEFQESLRRSENCIRALWCLGKKSEMARNLTMVLSEALHKQREA</sequence>
<dbReference type="EMBL" id="JAZAVJ010000090">
    <property type="protein sequence ID" value="KAK7415058.1"/>
    <property type="molecule type" value="Genomic_DNA"/>
</dbReference>
<proteinExistence type="predicted"/>
<feature type="region of interest" description="Disordered" evidence="2">
    <location>
        <begin position="73"/>
        <end position="101"/>
    </location>
</feature>
<name>A0ABR1H1S6_9HYPO</name>
<keyword evidence="4" id="KW-1185">Reference proteome</keyword>
<feature type="region of interest" description="Disordered" evidence="2">
    <location>
        <begin position="222"/>
        <end position="263"/>
    </location>
</feature>
<dbReference type="InterPro" id="IPR036864">
    <property type="entry name" value="Zn2-C6_fun-type_DNA-bd_sf"/>
</dbReference>
<feature type="compositionally biased region" description="Polar residues" evidence="2">
    <location>
        <begin position="222"/>
        <end position="236"/>
    </location>
</feature>
<organism evidence="3 4">
    <name type="scientific">Neonectria punicea</name>
    <dbReference type="NCBI Taxonomy" id="979145"/>
    <lineage>
        <taxon>Eukaryota</taxon>
        <taxon>Fungi</taxon>
        <taxon>Dikarya</taxon>
        <taxon>Ascomycota</taxon>
        <taxon>Pezizomycotina</taxon>
        <taxon>Sordariomycetes</taxon>
        <taxon>Hypocreomycetidae</taxon>
        <taxon>Hypocreales</taxon>
        <taxon>Nectriaceae</taxon>
        <taxon>Neonectria</taxon>
    </lineage>
</organism>
<accession>A0ABR1H1S6</accession>
<evidence type="ECO:0000313" key="3">
    <source>
        <dbReference type="EMBL" id="KAK7415058.1"/>
    </source>
</evidence>
<dbReference type="Proteomes" id="UP001498476">
    <property type="component" value="Unassembled WGS sequence"/>
</dbReference>
<dbReference type="CDD" id="cd00067">
    <property type="entry name" value="GAL4"/>
    <property type="match status" value="1"/>
</dbReference>
<protein>
    <recommendedName>
        <fullName evidence="5">Zn(2)-C6 fungal-type domain-containing protein</fullName>
    </recommendedName>
</protein>
<feature type="compositionally biased region" description="Polar residues" evidence="2">
    <location>
        <begin position="73"/>
        <end position="82"/>
    </location>
</feature>
<evidence type="ECO:0000256" key="1">
    <source>
        <dbReference type="ARBA" id="ARBA00023242"/>
    </source>
</evidence>
<evidence type="ECO:0008006" key="5">
    <source>
        <dbReference type="Google" id="ProtNLM"/>
    </source>
</evidence>
<evidence type="ECO:0000256" key="2">
    <source>
        <dbReference type="SAM" id="MobiDB-lite"/>
    </source>
</evidence>
<feature type="region of interest" description="Disordered" evidence="2">
    <location>
        <begin position="389"/>
        <end position="409"/>
    </location>
</feature>
<keyword evidence="1" id="KW-0539">Nucleus</keyword>
<dbReference type="InterPro" id="IPR001138">
    <property type="entry name" value="Zn2Cys6_DnaBD"/>
</dbReference>
<dbReference type="SUPFAM" id="SSF57701">
    <property type="entry name" value="Zn2/Cys6 DNA-binding domain"/>
    <property type="match status" value="1"/>
</dbReference>
<evidence type="ECO:0000313" key="4">
    <source>
        <dbReference type="Proteomes" id="UP001498476"/>
    </source>
</evidence>
<reference evidence="3 4" key="1">
    <citation type="journal article" date="2025" name="Microbiol. Resour. Announc.">
        <title>Draft genome sequences for Neonectria magnoliae and Neonectria punicea, canker pathogens of Liriodendron tulipifera and Acer saccharum in West Virginia.</title>
        <authorList>
            <person name="Petronek H.M."/>
            <person name="Kasson M.T."/>
            <person name="Metheny A.M."/>
            <person name="Stauder C.M."/>
            <person name="Lovett B."/>
            <person name="Lynch S.C."/>
            <person name="Garnas J.R."/>
            <person name="Kasson L.R."/>
            <person name="Stajich J.E."/>
        </authorList>
    </citation>
    <scope>NUCLEOTIDE SEQUENCE [LARGE SCALE GENOMIC DNA]</scope>
    <source>
        <strain evidence="3 4">NRRL 64653</strain>
    </source>
</reference>